<sequence>MPTNWSKFSAPDIRDPGPFDGQIILYHYCDANAFVNILKTGKIWLSHRASLNDTQEGKWVLTLLSEMTEKTSDLETKGFLENIRFSLEDELHDIFLCSFSKQGDQLGQWRAYADNGAGFALGFRPENFDVPFQIPAQTTVPEESLGFVEMVYKSRMTSSGIVVQIVSECLGGERTPESIRACVQELREIALQLKNPSFEEEQEVRLAYTPTLRSKIPEPGVRIKGVLQGIKFRPARFGVTAYFEVPFTTLGTEDALAQVMVGPRNLSDPATLYALLSEHGFHRARIKLSTASYR</sequence>
<accession>A0A290QER5</accession>
<dbReference type="KEGG" id="vbh:CMV30_02045"/>
<dbReference type="Proteomes" id="UP000217265">
    <property type="component" value="Chromosome"/>
</dbReference>
<dbReference type="RefSeq" id="WP_096054476.1">
    <property type="nucleotide sequence ID" value="NZ_CP023344.1"/>
</dbReference>
<evidence type="ECO:0000313" key="1">
    <source>
        <dbReference type="EMBL" id="ATC62841.1"/>
    </source>
</evidence>
<gene>
    <name evidence="1" type="ORF">CMV30_02045</name>
</gene>
<dbReference type="InterPro" id="IPR021352">
    <property type="entry name" value="DUF2971"/>
</dbReference>
<evidence type="ECO:0008006" key="3">
    <source>
        <dbReference type="Google" id="ProtNLM"/>
    </source>
</evidence>
<reference evidence="1 2" key="1">
    <citation type="submission" date="2017-09" db="EMBL/GenBank/DDBJ databases">
        <title>Complete genome sequence of Verrucomicrobial strain HZ-65, isolated from freshwater.</title>
        <authorList>
            <person name="Choi A."/>
        </authorList>
    </citation>
    <scope>NUCLEOTIDE SEQUENCE [LARGE SCALE GENOMIC DNA]</scope>
    <source>
        <strain evidence="1 2">HZ-65</strain>
    </source>
</reference>
<name>A0A290QER5_9BACT</name>
<dbReference type="OrthoDB" id="3034312at2"/>
<keyword evidence="2" id="KW-1185">Reference proteome</keyword>
<dbReference type="EMBL" id="CP023344">
    <property type="protein sequence ID" value="ATC62841.1"/>
    <property type="molecule type" value="Genomic_DNA"/>
</dbReference>
<protein>
    <recommendedName>
        <fullName evidence="3">DUF2971 domain-containing protein</fullName>
    </recommendedName>
</protein>
<evidence type="ECO:0000313" key="2">
    <source>
        <dbReference type="Proteomes" id="UP000217265"/>
    </source>
</evidence>
<organism evidence="1 2">
    <name type="scientific">Nibricoccus aquaticus</name>
    <dbReference type="NCBI Taxonomy" id="2576891"/>
    <lineage>
        <taxon>Bacteria</taxon>
        <taxon>Pseudomonadati</taxon>
        <taxon>Verrucomicrobiota</taxon>
        <taxon>Opitutia</taxon>
        <taxon>Opitutales</taxon>
        <taxon>Opitutaceae</taxon>
        <taxon>Nibricoccus</taxon>
    </lineage>
</organism>
<dbReference type="Pfam" id="PF11185">
    <property type="entry name" value="DUF2971"/>
    <property type="match status" value="1"/>
</dbReference>
<proteinExistence type="predicted"/>
<dbReference type="AlphaFoldDB" id="A0A290QER5"/>